<protein>
    <submittedName>
        <fullName evidence="1">Uncharacterized protein</fullName>
    </submittedName>
</protein>
<dbReference type="Proteomes" id="UP000321926">
    <property type="component" value="Unassembled WGS sequence"/>
</dbReference>
<dbReference type="AlphaFoldDB" id="A0A5C8INM0"/>
<dbReference type="Pfam" id="PF20459">
    <property type="entry name" value="DUF6712"/>
    <property type="match status" value="1"/>
</dbReference>
<sequence length="169" mass="19484">MSFLITESYLKSRVNVTLHKDASAIKIAFQNVTDFYIQDLLSIPLYELYLDHATNNTALSVKQMELFNKIKVYFALMVEWELMFNLFEITNKGNKEDINAASIDVVKLKRNEVYSKAEQVKSNILRYLSTNKADFPQYFSSEENTEHTPKSITGASPIVFLNEPKIWIG</sequence>
<dbReference type="RefSeq" id="WP_147924082.1">
    <property type="nucleotide sequence ID" value="NZ_VRTY01000149.1"/>
</dbReference>
<reference evidence="1 2" key="1">
    <citation type="submission" date="2019-08" db="EMBL/GenBank/DDBJ databases">
        <authorList>
            <person name="Shi S."/>
        </authorList>
    </citation>
    <scope>NUCLEOTIDE SEQUENCE [LARGE SCALE GENOMIC DNA]</scope>
    <source>
        <strain evidence="1 2">GY10130</strain>
    </source>
</reference>
<name>A0A5C8INM0_9BACT</name>
<comment type="caution">
    <text evidence="1">The sequence shown here is derived from an EMBL/GenBank/DDBJ whole genome shotgun (WGS) entry which is preliminary data.</text>
</comment>
<accession>A0A5C8INM0</accession>
<dbReference type="OrthoDB" id="893757at2"/>
<dbReference type="InterPro" id="IPR046558">
    <property type="entry name" value="DUF6712"/>
</dbReference>
<evidence type="ECO:0000313" key="2">
    <source>
        <dbReference type="Proteomes" id="UP000321926"/>
    </source>
</evidence>
<evidence type="ECO:0000313" key="1">
    <source>
        <dbReference type="EMBL" id="TXK23323.1"/>
    </source>
</evidence>
<organism evidence="1 2">
    <name type="scientific">Pontibacter qinzhouensis</name>
    <dbReference type="NCBI Taxonomy" id="2603253"/>
    <lineage>
        <taxon>Bacteria</taxon>
        <taxon>Pseudomonadati</taxon>
        <taxon>Bacteroidota</taxon>
        <taxon>Cytophagia</taxon>
        <taxon>Cytophagales</taxon>
        <taxon>Hymenobacteraceae</taxon>
        <taxon>Pontibacter</taxon>
    </lineage>
</organism>
<keyword evidence="2" id="KW-1185">Reference proteome</keyword>
<dbReference type="EMBL" id="VRTY01000149">
    <property type="protein sequence ID" value="TXK23323.1"/>
    <property type="molecule type" value="Genomic_DNA"/>
</dbReference>
<proteinExistence type="predicted"/>
<gene>
    <name evidence="1" type="ORF">FVR03_22760</name>
</gene>